<feature type="transmembrane region" description="Helical" evidence="7">
    <location>
        <begin position="12"/>
        <end position="31"/>
    </location>
</feature>
<gene>
    <name evidence="9" type="ORF">KPL37_09685</name>
</gene>
<dbReference type="PANTHER" id="PTHR32322:SF18">
    <property type="entry name" value="S-ADENOSYLMETHIONINE_S-ADENOSYLHOMOCYSTEINE TRANSPORTER"/>
    <property type="match status" value="1"/>
</dbReference>
<keyword evidence="6 7" id="KW-0472">Membrane</keyword>
<comment type="caution">
    <text evidence="9">The sequence shown here is derived from an EMBL/GenBank/DDBJ whole genome shotgun (WGS) entry which is preliminary data.</text>
</comment>
<feature type="transmembrane region" description="Helical" evidence="7">
    <location>
        <begin position="51"/>
        <end position="70"/>
    </location>
</feature>
<feature type="transmembrane region" description="Helical" evidence="7">
    <location>
        <begin position="82"/>
        <end position="102"/>
    </location>
</feature>
<feature type="transmembrane region" description="Helical" evidence="7">
    <location>
        <begin position="171"/>
        <end position="187"/>
    </location>
</feature>
<dbReference type="PANTHER" id="PTHR32322">
    <property type="entry name" value="INNER MEMBRANE TRANSPORTER"/>
    <property type="match status" value="1"/>
</dbReference>
<proteinExistence type="inferred from homology"/>
<accession>A0ABS6BSX3</accession>
<evidence type="ECO:0000259" key="8">
    <source>
        <dbReference type="Pfam" id="PF00892"/>
    </source>
</evidence>
<dbReference type="Proteomes" id="UP000776252">
    <property type="component" value="Unassembled WGS sequence"/>
</dbReference>
<evidence type="ECO:0000256" key="2">
    <source>
        <dbReference type="ARBA" id="ARBA00007362"/>
    </source>
</evidence>
<sequence>MKDENIFTNKKVVAIIATFCCFLWGSAFPAIKNGYIMFNISAGDIPSKLVFAGYRFIIAGLVLLVIAQSSGKKIFNISRKDALDLSYLGVMQTTVQYIFFYIGVSNTTGVKGSIMNSTSTFFSVILAHYIYVNDKLNTQKIMGCIIGFIGVMIVNFSLDLLDFSFRFNGEGFLMIAAFVFAVGAIYAKKLTKSMDVMVVTGYSLFIGGLMLTVIGIILGGRVYHFTMHSSLLLIYLALLSSAAFSLWNLLLKYNKVGPVSIFNFLIPIFGSILSAIFLNENIFEYKNIVALGLVCIGIWMVNKEKVIDK</sequence>
<dbReference type="RefSeq" id="WP_216148667.1">
    <property type="nucleotide sequence ID" value="NZ_JAHLDV010000018.1"/>
</dbReference>
<feature type="transmembrane region" description="Helical" evidence="7">
    <location>
        <begin position="199"/>
        <end position="218"/>
    </location>
</feature>
<evidence type="ECO:0000256" key="5">
    <source>
        <dbReference type="ARBA" id="ARBA00022989"/>
    </source>
</evidence>
<keyword evidence="4 7" id="KW-0812">Transmembrane</keyword>
<keyword evidence="3" id="KW-1003">Cell membrane</keyword>
<evidence type="ECO:0000256" key="6">
    <source>
        <dbReference type="ARBA" id="ARBA00023136"/>
    </source>
</evidence>
<reference evidence="9 10" key="1">
    <citation type="submission" date="2021-06" db="EMBL/GenBank/DDBJ databases">
        <title>Clostridia strains as spoilage organisms.</title>
        <authorList>
            <person name="Wambui J."/>
            <person name="Stephan R."/>
            <person name="Stevens M.J.A."/>
        </authorList>
    </citation>
    <scope>NUCLEOTIDE SEQUENCE [LARGE SCALE GENOMIC DNA]</scope>
    <source>
        <strain evidence="9 10">DSM 14204</strain>
    </source>
</reference>
<dbReference type="Pfam" id="PF00892">
    <property type="entry name" value="EamA"/>
    <property type="match status" value="2"/>
</dbReference>
<evidence type="ECO:0000256" key="1">
    <source>
        <dbReference type="ARBA" id="ARBA00004651"/>
    </source>
</evidence>
<comment type="subcellular location">
    <subcellularLocation>
        <location evidence="1">Cell membrane</location>
        <topology evidence="1">Multi-pass membrane protein</topology>
    </subcellularLocation>
</comment>
<evidence type="ECO:0000256" key="4">
    <source>
        <dbReference type="ARBA" id="ARBA00022692"/>
    </source>
</evidence>
<feature type="domain" description="EamA" evidence="8">
    <location>
        <begin position="15"/>
        <end position="155"/>
    </location>
</feature>
<evidence type="ECO:0000313" key="9">
    <source>
        <dbReference type="EMBL" id="MBU3160022.1"/>
    </source>
</evidence>
<evidence type="ECO:0000256" key="3">
    <source>
        <dbReference type="ARBA" id="ARBA00022475"/>
    </source>
</evidence>
<comment type="similarity">
    <text evidence="2">Belongs to the EamA transporter family.</text>
</comment>
<dbReference type="EMBL" id="JAHLDV010000018">
    <property type="protein sequence ID" value="MBU3160022.1"/>
    <property type="molecule type" value="Genomic_DNA"/>
</dbReference>
<keyword evidence="5 7" id="KW-1133">Transmembrane helix</keyword>
<dbReference type="InterPro" id="IPR050638">
    <property type="entry name" value="AA-Vitamin_Transporters"/>
</dbReference>
<keyword evidence="10" id="KW-1185">Reference proteome</keyword>
<organism evidence="9 10">
    <name type="scientific">Clostridium frigoris</name>
    <dbReference type="NCBI Taxonomy" id="205327"/>
    <lineage>
        <taxon>Bacteria</taxon>
        <taxon>Bacillati</taxon>
        <taxon>Bacillota</taxon>
        <taxon>Clostridia</taxon>
        <taxon>Eubacteriales</taxon>
        <taxon>Clostridiaceae</taxon>
        <taxon>Clostridium</taxon>
    </lineage>
</organism>
<evidence type="ECO:0000313" key="10">
    <source>
        <dbReference type="Proteomes" id="UP000776252"/>
    </source>
</evidence>
<feature type="transmembrane region" description="Helical" evidence="7">
    <location>
        <begin position="114"/>
        <end position="132"/>
    </location>
</feature>
<feature type="domain" description="EamA" evidence="8">
    <location>
        <begin position="169"/>
        <end position="302"/>
    </location>
</feature>
<protein>
    <submittedName>
        <fullName evidence="9">DMT family transporter</fullName>
    </submittedName>
</protein>
<feature type="transmembrane region" description="Helical" evidence="7">
    <location>
        <begin position="285"/>
        <end position="302"/>
    </location>
</feature>
<feature type="transmembrane region" description="Helical" evidence="7">
    <location>
        <begin position="144"/>
        <end position="165"/>
    </location>
</feature>
<feature type="transmembrane region" description="Helical" evidence="7">
    <location>
        <begin position="230"/>
        <end position="249"/>
    </location>
</feature>
<evidence type="ECO:0000256" key="7">
    <source>
        <dbReference type="SAM" id="Phobius"/>
    </source>
</evidence>
<dbReference type="InterPro" id="IPR000620">
    <property type="entry name" value="EamA_dom"/>
</dbReference>
<name>A0ABS6BSX3_9CLOT</name>
<feature type="transmembrane region" description="Helical" evidence="7">
    <location>
        <begin position="261"/>
        <end position="279"/>
    </location>
</feature>